<sequence>MFSVSFAAPTMMSPQAATLHSFWASAARDGRVSTTEIMQACNLIGAPIDPMNASMLLQQMSAMGLTESTFVNVLVNYYTQRQQMGMGGMQMQPQMGMCMAPPPPMGMGMGMGMMPPPQPPMGMGMMQPQPPMGMGMMQPPTMTMTPGMPMGMGMMPPPVQPTIIMAGPNYRTCHKCGGTGIKIRNPLKLKNWIKPDKPCKHCRGTGRVPM</sequence>
<dbReference type="SUPFAM" id="SSF57938">
    <property type="entry name" value="DnaJ/Hsp40 cysteine-rich domain"/>
    <property type="match status" value="1"/>
</dbReference>
<dbReference type="EMBL" id="JAPMOS010000044">
    <property type="protein sequence ID" value="KAJ4457569.1"/>
    <property type="molecule type" value="Genomic_DNA"/>
</dbReference>
<dbReference type="Gene3D" id="6.20.20.10">
    <property type="match status" value="1"/>
</dbReference>
<keyword evidence="2" id="KW-1185">Reference proteome</keyword>
<accession>A0ABQ8UE60</accession>
<comment type="caution">
    <text evidence="1">The sequence shown here is derived from an EMBL/GenBank/DDBJ whole genome shotgun (WGS) entry which is preliminary data.</text>
</comment>
<evidence type="ECO:0000313" key="2">
    <source>
        <dbReference type="Proteomes" id="UP001141327"/>
    </source>
</evidence>
<proteinExistence type="predicted"/>
<dbReference type="Proteomes" id="UP001141327">
    <property type="component" value="Unassembled WGS sequence"/>
</dbReference>
<name>A0ABQ8UE60_9EUKA</name>
<evidence type="ECO:0000313" key="1">
    <source>
        <dbReference type="EMBL" id="KAJ4457569.1"/>
    </source>
</evidence>
<gene>
    <name evidence="1" type="ORF">PAPYR_6927</name>
</gene>
<reference evidence="1" key="1">
    <citation type="journal article" date="2022" name="bioRxiv">
        <title>Genomics of Preaxostyla Flagellates Illuminates Evolutionary Transitions and the Path Towards Mitochondrial Loss.</title>
        <authorList>
            <person name="Novak L.V.F."/>
            <person name="Treitli S.C."/>
            <person name="Pyrih J."/>
            <person name="Halakuc P."/>
            <person name="Pipaliya S.V."/>
            <person name="Vacek V."/>
            <person name="Brzon O."/>
            <person name="Soukal P."/>
            <person name="Eme L."/>
            <person name="Dacks J.B."/>
            <person name="Karnkowska A."/>
            <person name="Elias M."/>
            <person name="Hampl V."/>
        </authorList>
    </citation>
    <scope>NUCLEOTIDE SEQUENCE</scope>
    <source>
        <strain evidence="1">RCP-MX</strain>
    </source>
</reference>
<organism evidence="1 2">
    <name type="scientific">Paratrimastix pyriformis</name>
    <dbReference type="NCBI Taxonomy" id="342808"/>
    <lineage>
        <taxon>Eukaryota</taxon>
        <taxon>Metamonada</taxon>
        <taxon>Preaxostyla</taxon>
        <taxon>Paratrimastigidae</taxon>
        <taxon>Paratrimastix</taxon>
    </lineage>
</organism>
<dbReference type="InterPro" id="IPR036410">
    <property type="entry name" value="HSP_DnaJ_Cys-rich_dom_sf"/>
</dbReference>
<protein>
    <submittedName>
        <fullName evidence="1">Uncharacterized protein</fullName>
    </submittedName>
</protein>